<dbReference type="InterPro" id="IPR000073">
    <property type="entry name" value="AB_hydrolase_1"/>
</dbReference>
<dbReference type="GO" id="GO:0016787">
    <property type="term" value="F:hydrolase activity"/>
    <property type="evidence" value="ECO:0007669"/>
    <property type="project" value="UniProtKB-KW"/>
</dbReference>
<gene>
    <name evidence="2" type="ORF">K7B10_22685</name>
</gene>
<dbReference type="Pfam" id="PF00561">
    <property type="entry name" value="Abhydrolase_1"/>
    <property type="match status" value="1"/>
</dbReference>
<evidence type="ECO:0000259" key="1">
    <source>
        <dbReference type="Pfam" id="PF00561"/>
    </source>
</evidence>
<name>A0ABS8EAK4_9ACTN</name>
<reference evidence="2 3" key="1">
    <citation type="submission" date="2021-08" db="EMBL/GenBank/DDBJ databases">
        <title>Genomic Architecture of Streptomyces flavotricini NGL1 and Streptomyces erythrochromogenes HMS4 With Differential Plant Beneficial attributes and laccase production capabilities.</title>
        <authorList>
            <person name="Salwan R."/>
            <person name="Kaur R."/>
            <person name="Sharma V."/>
        </authorList>
    </citation>
    <scope>NUCLEOTIDE SEQUENCE [LARGE SCALE GENOMIC DNA]</scope>
    <source>
        <strain evidence="2 3">NGL1</strain>
    </source>
</reference>
<dbReference type="InterPro" id="IPR029058">
    <property type="entry name" value="AB_hydrolase_fold"/>
</dbReference>
<dbReference type="RefSeq" id="WP_229338602.1">
    <property type="nucleotide sequence ID" value="NZ_JAINUL010000001.1"/>
</dbReference>
<evidence type="ECO:0000313" key="2">
    <source>
        <dbReference type="EMBL" id="MCC0097537.1"/>
    </source>
</evidence>
<organism evidence="2 3">
    <name type="scientific">Streptomyces flavotricini</name>
    <dbReference type="NCBI Taxonomy" id="66888"/>
    <lineage>
        <taxon>Bacteria</taxon>
        <taxon>Bacillati</taxon>
        <taxon>Actinomycetota</taxon>
        <taxon>Actinomycetes</taxon>
        <taxon>Kitasatosporales</taxon>
        <taxon>Streptomycetaceae</taxon>
        <taxon>Streptomyces</taxon>
    </lineage>
</organism>
<proteinExistence type="predicted"/>
<dbReference type="EMBL" id="JAINUL010000001">
    <property type="protein sequence ID" value="MCC0097537.1"/>
    <property type="molecule type" value="Genomic_DNA"/>
</dbReference>
<protein>
    <submittedName>
        <fullName evidence="2">Alpha/beta fold hydrolase</fullName>
    </submittedName>
</protein>
<dbReference type="Gene3D" id="3.40.50.1820">
    <property type="entry name" value="alpha/beta hydrolase"/>
    <property type="match status" value="1"/>
</dbReference>
<keyword evidence="2" id="KW-0378">Hydrolase</keyword>
<feature type="domain" description="AB hydrolase-1" evidence="1">
    <location>
        <begin position="213"/>
        <end position="329"/>
    </location>
</feature>
<comment type="caution">
    <text evidence="2">The sequence shown here is derived from an EMBL/GenBank/DDBJ whole genome shotgun (WGS) entry which is preliminary data.</text>
</comment>
<dbReference type="Proteomes" id="UP001520654">
    <property type="component" value="Unassembled WGS sequence"/>
</dbReference>
<evidence type="ECO:0000313" key="3">
    <source>
        <dbReference type="Proteomes" id="UP001520654"/>
    </source>
</evidence>
<sequence>MTKLIGEGPEFLTAPGPIAAFVTAGDAPVSAVLTAGSAPAVLLHCGRGELRTLMEASPTRRPVEVGLCSDGCHLLTVVRTVEGREAHVFDTATGELTGVLPGIGRIAVLLKGCRLVAVDDAWPHPNVLETPCTGGPVLNRPVRASILGLFEDSTGPMAHCTRPGHPPALVPLARLLDAGVDADSQPRHHTVNTRWGTLRVLTVPAATEPVGDVVMLHGGPYGVWIPRWDPQVELLTRQGYQVHQLEAPYTASLRRAHTRFVPGDFGVKDVESVSDAVAELAAVTRRPMLLFGFSYGGLLAARTAARLPDEVTGLFLMSAIWRSADLQRLIDDGRPVPGDLRAFLMHAFPDRHVGLPEVELPPTVTVAVVHGTRDTVAPFALVEAACAATPGVAFTPLTDEDHIPRRGSSVVSALYALHTWLQHCEGTP</sequence>
<keyword evidence="3" id="KW-1185">Reference proteome</keyword>
<accession>A0ABS8EAK4</accession>
<dbReference type="SUPFAM" id="SSF53474">
    <property type="entry name" value="alpha/beta-Hydrolases"/>
    <property type="match status" value="1"/>
</dbReference>